<keyword evidence="2" id="KW-0539">Nucleus</keyword>
<organism evidence="6 7">
    <name type="scientific">Hibiscus trionum</name>
    <name type="common">Flower of an hour</name>
    <dbReference type="NCBI Taxonomy" id="183268"/>
    <lineage>
        <taxon>Eukaryota</taxon>
        <taxon>Viridiplantae</taxon>
        <taxon>Streptophyta</taxon>
        <taxon>Embryophyta</taxon>
        <taxon>Tracheophyta</taxon>
        <taxon>Spermatophyta</taxon>
        <taxon>Magnoliopsida</taxon>
        <taxon>eudicotyledons</taxon>
        <taxon>Gunneridae</taxon>
        <taxon>Pentapetalae</taxon>
        <taxon>rosids</taxon>
        <taxon>malvids</taxon>
        <taxon>Malvales</taxon>
        <taxon>Malvaceae</taxon>
        <taxon>Malvoideae</taxon>
        <taxon>Hibiscus</taxon>
    </lineage>
</organism>
<proteinExistence type="inferred from homology"/>
<evidence type="ECO:0000256" key="5">
    <source>
        <dbReference type="SAM" id="Coils"/>
    </source>
</evidence>
<comment type="caution">
    <text evidence="6">The sequence shown here is derived from an EMBL/GenBank/DDBJ whole genome shotgun (WGS) entry which is preliminary data.</text>
</comment>
<evidence type="ECO:0000313" key="7">
    <source>
        <dbReference type="Proteomes" id="UP001165190"/>
    </source>
</evidence>
<name>A0A9W7GVY3_HIBTR</name>
<sequence>MHFGGSVCHLFQSRKHMRLLCPNKGETCGNAKKKLQDTKERIAKVQREERANENGSFFKQKEKRLEEAQKNIDAAYKTLEEKEDDINNMLTNSTLKEKVAHFSC</sequence>
<dbReference type="EMBL" id="BSYR01000004">
    <property type="protein sequence ID" value="GMI66194.1"/>
    <property type="molecule type" value="Genomic_DNA"/>
</dbReference>
<dbReference type="InterPro" id="IPR040418">
    <property type="entry name" value="CRWN"/>
</dbReference>
<dbReference type="GO" id="GO:0005652">
    <property type="term" value="C:nuclear lamina"/>
    <property type="evidence" value="ECO:0007669"/>
    <property type="project" value="UniProtKB-SubCell"/>
</dbReference>
<dbReference type="GO" id="GO:0006997">
    <property type="term" value="P:nucleus organization"/>
    <property type="evidence" value="ECO:0007669"/>
    <property type="project" value="InterPro"/>
</dbReference>
<evidence type="ECO:0000256" key="1">
    <source>
        <dbReference type="ARBA" id="ARBA00023054"/>
    </source>
</evidence>
<dbReference type="Proteomes" id="UP001165190">
    <property type="component" value="Unassembled WGS sequence"/>
</dbReference>
<protein>
    <submittedName>
        <fullName evidence="6">Uncharacterized protein</fullName>
    </submittedName>
</protein>
<keyword evidence="7" id="KW-1185">Reference proteome</keyword>
<dbReference type="PANTHER" id="PTHR31908">
    <property type="entry name" value="PROTEIN CROWDED NUCLEI 4"/>
    <property type="match status" value="1"/>
</dbReference>
<accession>A0A9W7GVY3</accession>
<keyword evidence="1 5" id="KW-0175">Coiled coil</keyword>
<evidence type="ECO:0000256" key="4">
    <source>
        <dbReference type="ARBA" id="ARBA00024208"/>
    </source>
</evidence>
<dbReference type="AlphaFoldDB" id="A0A9W7GVY3"/>
<reference evidence="6" key="1">
    <citation type="submission" date="2023-05" db="EMBL/GenBank/DDBJ databases">
        <title>Genome and transcriptome analyses reveal genes involved in the formation of fine ridges on petal epidermal cells in Hibiscus trionum.</title>
        <authorList>
            <person name="Koshimizu S."/>
            <person name="Masuda S."/>
            <person name="Ishii T."/>
            <person name="Shirasu K."/>
            <person name="Hoshino A."/>
            <person name="Arita M."/>
        </authorList>
    </citation>
    <scope>NUCLEOTIDE SEQUENCE</scope>
    <source>
        <strain evidence="6">Hamamatsu line</strain>
    </source>
</reference>
<comment type="subcellular location">
    <subcellularLocation>
        <location evidence="3">Nucleus lamina</location>
    </subcellularLocation>
</comment>
<feature type="coiled-coil region" evidence="5">
    <location>
        <begin position="28"/>
        <end position="92"/>
    </location>
</feature>
<evidence type="ECO:0000256" key="3">
    <source>
        <dbReference type="ARBA" id="ARBA00024186"/>
    </source>
</evidence>
<comment type="similarity">
    <text evidence="4">Belongs to the CRWN family.</text>
</comment>
<evidence type="ECO:0000256" key="2">
    <source>
        <dbReference type="ARBA" id="ARBA00023242"/>
    </source>
</evidence>
<gene>
    <name evidence="6" type="ORF">HRI_000288700</name>
</gene>
<evidence type="ECO:0000313" key="6">
    <source>
        <dbReference type="EMBL" id="GMI66194.1"/>
    </source>
</evidence>
<dbReference type="OrthoDB" id="673795at2759"/>
<dbReference type="PANTHER" id="PTHR31908:SF11">
    <property type="entry name" value="PROTEIN CROWDED NUCLEI 1"/>
    <property type="match status" value="1"/>
</dbReference>